<organism evidence="2 3">
    <name type="scientific">Lithospermum erythrorhizon</name>
    <name type="common">Purple gromwell</name>
    <name type="synonym">Lithospermum officinale var. erythrorhizon</name>
    <dbReference type="NCBI Taxonomy" id="34254"/>
    <lineage>
        <taxon>Eukaryota</taxon>
        <taxon>Viridiplantae</taxon>
        <taxon>Streptophyta</taxon>
        <taxon>Embryophyta</taxon>
        <taxon>Tracheophyta</taxon>
        <taxon>Spermatophyta</taxon>
        <taxon>Magnoliopsida</taxon>
        <taxon>eudicotyledons</taxon>
        <taxon>Gunneridae</taxon>
        <taxon>Pentapetalae</taxon>
        <taxon>asterids</taxon>
        <taxon>lamiids</taxon>
        <taxon>Boraginales</taxon>
        <taxon>Boraginaceae</taxon>
        <taxon>Boraginoideae</taxon>
        <taxon>Lithospermeae</taxon>
        <taxon>Lithospermum</taxon>
    </lineage>
</organism>
<feature type="compositionally biased region" description="Polar residues" evidence="1">
    <location>
        <begin position="102"/>
        <end position="112"/>
    </location>
</feature>
<evidence type="ECO:0000256" key="1">
    <source>
        <dbReference type="SAM" id="MobiDB-lite"/>
    </source>
</evidence>
<accession>A0AAV3RRX4</accession>
<dbReference type="EMBL" id="BAABME010011030">
    <property type="protein sequence ID" value="GAA0183132.1"/>
    <property type="molecule type" value="Genomic_DNA"/>
</dbReference>
<dbReference type="AlphaFoldDB" id="A0AAV3RRX4"/>
<feature type="compositionally biased region" description="Low complexity" evidence="1">
    <location>
        <begin position="86"/>
        <end position="100"/>
    </location>
</feature>
<keyword evidence="3" id="KW-1185">Reference proteome</keyword>
<feature type="compositionally biased region" description="Low complexity" evidence="1">
    <location>
        <begin position="1"/>
        <end position="25"/>
    </location>
</feature>
<sequence length="236" mass="25969">MQSTTCTSLQQSQQGGSSLTRSGSTKRPSTSVSPVPKKCLKKSPETIQGFSKLPLPITFPPLTSPTKTTLNRTMSEPISKFNPKNAPFSPFSATSSAHFSKPQFQETAKNGNFPSNALHNLLRSISDPTSLSFGVRTSETPSSQWVETMKGSIKRISELCDEVICEEEKENEEYSEDVINEDHNKDCDDSVNLDNNGEEAVSVEKKGDSLVVHFNCPCGIDYEILLSGNNCYYRLT</sequence>
<name>A0AAV3RRX4_LITER</name>
<comment type="caution">
    <text evidence="2">The sequence shown here is derived from an EMBL/GenBank/DDBJ whole genome shotgun (WGS) entry which is preliminary data.</text>
</comment>
<reference evidence="2 3" key="1">
    <citation type="submission" date="2024-01" db="EMBL/GenBank/DDBJ databases">
        <title>The complete chloroplast genome sequence of Lithospermum erythrorhizon: insights into the phylogenetic relationship among Boraginaceae species and the maternal lineages of purple gromwells.</title>
        <authorList>
            <person name="Okada T."/>
            <person name="Watanabe K."/>
        </authorList>
    </citation>
    <scope>NUCLEOTIDE SEQUENCE [LARGE SCALE GENOMIC DNA]</scope>
</reference>
<feature type="region of interest" description="Disordered" evidence="1">
    <location>
        <begin position="78"/>
        <end position="112"/>
    </location>
</feature>
<feature type="region of interest" description="Disordered" evidence="1">
    <location>
        <begin position="51"/>
        <end position="70"/>
    </location>
</feature>
<evidence type="ECO:0000313" key="2">
    <source>
        <dbReference type="EMBL" id="GAA0183132.1"/>
    </source>
</evidence>
<evidence type="ECO:0000313" key="3">
    <source>
        <dbReference type="Proteomes" id="UP001454036"/>
    </source>
</evidence>
<feature type="region of interest" description="Disordered" evidence="1">
    <location>
        <begin position="1"/>
        <end position="44"/>
    </location>
</feature>
<dbReference type="Proteomes" id="UP001454036">
    <property type="component" value="Unassembled WGS sequence"/>
</dbReference>
<gene>
    <name evidence="2" type="ORF">LIER_30601</name>
</gene>
<proteinExistence type="predicted"/>
<protein>
    <submittedName>
        <fullName evidence="2">Uncharacterized protein</fullName>
    </submittedName>
</protein>